<reference evidence="3" key="1">
    <citation type="submission" date="2015-05" db="EMBL/GenBank/DDBJ databases">
        <authorList>
            <person name="Wilson R.K."/>
            <person name="Warren W.C."/>
            <person name="Olafson P."/>
        </authorList>
    </citation>
    <scope>NUCLEOTIDE SEQUENCE [LARGE SCALE GENOMIC DNA]</scope>
    <source>
        <strain evidence="3">USDA</strain>
    </source>
</reference>
<evidence type="ECO:0000256" key="1">
    <source>
        <dbReference type="SAM" id="MobiDB-lite"/>
    </source>
</evidence>
<accession>A0A1I8NX00</accession>
<dbReference type="EnsemblMetazoa" id="SCAU002770-RC">
    <property type="protein sequence ID" value="SCAU002770-PC"/>
    <property type="gene ID" value="SCAU002770"/>
</dbReference>
<keyword evidence="3" id="KW-1185">Reference proteome</keyword>
<protein>
    <submittedName>
        <fullName evidence="2">Uncharacterized protein</fullName>
    </submittedName>
</protein>
<dbReference type="VEuPathDB" id="VectorBase:SCAU002770"/>
<dbReference type="AlphaFoldDB" id="A0A1I8NX00"/>
<feature type="region of interest" description="Disordered" evidence="1">
    <location>
        <begin position="36"/>
        <end position="60"/>
    </location>
</feature>
<dbReference type="EnsemblMetazoa" id="SCAU002770-RB">
    <property type="protein sequence ID" value="SCAU002770-PB"/>
    <property type="gene ID" value="SCAU002770"/>
</dbReference>
<dbReference type="Proteomes" id="UP000095300">
    <property type="component" value="Unassembled WGS sequence"/>
</dbReference>
<dbReference type="EnsemblMetazoa" id="SCAU002770-RD">
    <property type="protein sequence ID" value="SCAU002770-PD"/>
    <property type="gene ID" value="SCAU002770"/>
</dbReference>
<evidence type="ECO:0000313" key="3">
    <source>
        <dbReference type="Proteomes" id="UP000095300"/>
    </source>
</evidence>
<evidence type="ECO:0000313" key="2">
    <source>
        <dbReference type="EnsemblMetazoa" id="SCAU002770-PD"/>
    </source>
</evidence>
<reference evidence="2" key="2">
    <citation type="submission" date="2020-05" db="UniProtKB">
        <authorList>
            <consortium name="EnsemblMetazoa"/>
        </authorList>
    </citation>
    <scope>IDENTIFICATION</scope>
    <source>
        <strain evidence="2">USDA</strain>
    </source>
</reference>
<name>A0A1I8NX00_STOCA</name>
<proteinExistence type="predicted"/>
<dbReference type="STRING" id="35570.A0A1I8NX00"/>
<gene>
    <name evidence="2" type="primary">106085139</name>
</gene>
<sequence>MADFDLNVDSLIQRLLENFKKQKEAEEHAQKLFVTQQMMKLKTEPKTPEEEQDQDQERRLLEQYSLTPATETVISADGDQLTIHHPREEPIKRSKLKLRDYFVSEFGI</sequence>
<dbReference type="EnsemblMetazoa" id="SCAU002770-RA">
    <property type="protein sequence ID" value="SCAU002770-PA"/>
    <property type="gene ID" value="SCAU002770"/>
</dbReference>
<organism evidence="2 3">
    <name type="scientific">Stomoxys calcitrans</name>
    <name type="common">Stable fly</name>
    <name type="synonym">Conops calcitrans</name>
    <dbReference type="NCBI Taxonomy" id="35570"/>
    <lineage>
        <taxon>Eukaryota</taxon>
        <taxon>Metazoa</taxon>
        <taxon>Ecdysozoa</taxon>
        <taxon>Arthropoda</taxon>
        <taxon>Hexapoda</taxon>
        <taxon>Insecta</taxon>
        <taxon>Pterygota</taxon>
        <taxon>Neoptera</taxon>
        <taxon>Endopterygota</taxon>
        <taxon>Diptera</taxon>
        <taxon>Brachycera</taxon>
        <taxon>Muscomorpha</taxon>
        <taxon>Muscoidea</taxon>
        <taxon>Muscidae</taxon>
        <taxon>Stomoxys</taxon>
    </lineage>
</organism>
<feature type="compositionally biased region" description="Basic and acidic residues" evidence="1">
    <location>
        <begin position="41"/>
        <end position="60"/>
    </location>
</feature>